<keyword evidence="6" id="KW-1185">Reference proteome</keyword>
<feature type="active site" description="Charge relay system" evidence="3">
    <location>
        <position position="139"/>
    </location>
</feature>
<dbReference type="PANTHER" id="PTHR46072:SF5">
    <property type="entry name" value="GENERAL AMIDASE-C"/>
    <property type="match status" value="1"/>
</dbReference>
<dbReference type="SUPFAM" id="SSF75304">
    <property type="entry name" value="Amidase signature (AS) enzymes"/>
    <property type="match status" value="1"/>
</dbReference>
<dbReference type="GO" id="GO:0016787">
    <property type="term" value="F:hydrolase activity"/>
    <property type="evidence" value="ECO:0007669"/>
    <property type="project" value="UniProtKB-KW"/>
</dbReference>
<sequence length="555" mass="61174">MMVPFDVEDWQKKAAERRGLLTYPREWVLPAIYLEDIGQNSTRSVIDVPAECGILTSHELEITETRATPLLTKLRSGEWKSEDVTLAFCKRAVIAHQLTNCLTSLFLEEALKRARELDRILQETGKPVGPFHGLPISLKEIFNVNGADTTFGFVSWVGNYKDEDGLTVKLLKERGAVPFVKTNIAQGCLIVEGLNNLFGTTKNPHNLSLTPAGSSSGEGALIAMRGSPLGVGTDGGGSIRLPAHSNGVYGFMPSTHRVSSGGIAEGKGGLTWVRGQIGPLSTDVDSLETWIKAMIGSKIADQDFCCSPLEWREPQLSESLTIGVIYQDNVVETTSSMIRPLKNTCERLRELGHKIVEIDIGNLHREITETVFRFYVADGQEGYQKSIAASGEPYISRCCGSECERPMTISEVHEMDRKARLFSKKYLEIFVENGLDAILTPSSPTPAAPHGMYSTNSLSAVYNLLGYAAGIIPIGKIDLVKDAPTKEYLRKEPFADLNVFPVFPYDKYDSYVRKELYAEIGKFKNAPTSIQVVGRKFTDEKVLRIMKVIDVAING</sequence>
<feature type="active site" description="Acyl-ester intermediate" evidence="3">
    <location>
        <position position="238"/>
    </location>
</feature>
<evidence type="ECO:0000313" key="5">
    <source>
        <dbReference type="EMBL" id="CDK25247.1"/>
    </source>
</evidence>
<dbReference type="OrthoDB" id="6428749at2759"/>
<reference evidence="5" key="1">
    <citation type="submission" date="2013-12" db="EMBL/GenBank/DDBJ databases">
        <authorList>
            <person name="Genoscope - CEA"/>
        </authorList>
    </citation>
    <scope>NUCLEOTIDE SEQUENCE</scope>
    <source>
        <strain evidence="5">CBS 1993</strain>
    </source>
</reference>
<evidence type="ECO:0000313" key="6">
    <source>
        <dbReference type="Proteomes" id="UP000019384"/>
    </source>
</evidence>
<name>W6MKJ7_9ASCO</name>
<gene>
    <name evidence="5" type="ORF">KUCA_T00001214001</name>
</gene>
<dbReference type="PIRSF" id="PIRSF001221">
    <property type="entry name" value="Amidase_fungi"/>
    <property type="match status" value="1"/>
</dbReference>
<dbReference type="InterPro" id="IPR036928">
    <property type="entry name" value="AS_sf"/>
</dbReference>
<comment type="similarity">
    <text evidence="1">Belongs to the amidase family.</text>
</comment>
<accession>W6MKJ7</accession>
<dbReference type="Proteomes" id="UP000019384">
    <property type="component" value="Unassembled WGS sequence"/>
</dbReference>
<feature type="domain" description="Amidase" evidence="4">
    <location>
        <begin position="83"/>
        <end position="543"/>
    </location>
</feature>
<dbReference type="STRING" id="1382522.W6MKJ7"/>
<feature type="active site" description="Charge relay system" evidence="3">
    <location>
        <position position="214"/>
    </location>
</feature>
<protein>
    <recommendedName>
        <fullName evidence="4">Amidase domain-containing protein</fullName>
    </recommendedName>
</protein>
<dbReference type="Gene3D" id="3.90.1300.10">
    <property type="entry name" value="Amidase signature (AS) domain"/>
    <property type="match status" value="1"/>
</dbReference>
<evidence type="ECO:0000256" key="2">
    <source>
        <dbReference type="ARBA" id="ARBA00022801"/>
    </source>
</evidence>
<proteinExistence type="inferred from homology"/>
<reference evidence="5" key="2">
    <citation type="submission" date="2014-02" db="EMBL/GenBank/DDBJ databases">
        <title>Complete DNA sequence of /Kuraishia capsulata/ illustrates novel genomic features among budding yeasts (/Saccharomycotina/).</title>
        <authorList>
            <person name="Morales L."/>
            <person name="Noel B."/>
            <person name="Porcel B."/>
            <person name="Marcet-Houben M."/>
            <person name="Hullo M-F."/>
            <person name="Sacerdot C."/>
            <person name="Tekaia F."/>
            <person name="Leh-Louis V."/>
            <person name="Despons L."/>
            <person name="Khanna V."/>
            <person name="Aury J-M."/>
            <person name="Barbe V."/>
            <person name="Couloux A."/>
            <person name="Labadie K."/>
            <person name="Pelletier E."/>
            <person name="Souciet J-L."/>
            <person name="Boekhout T."/>
            <person name="Gabaldon T."/>
            <person name="Wincker P."/>
            <person name="Dujon B."/>
        </authorList>
    </citation>
    <scope>NUCLEOTIDE SEQUENCE</scope>
    <source>
        <strain evidence="5">CBS 1993</strain>
    </source>
</reference>
<evidence type="ECO:0000259" key="4">
    <source>
        <dbReference type="Pfam" id="PF01425"/>
    </source>
</evidence>
<dbReference type="InterPro" id="IPR023631">
    <property type="entry name" value="Amidase_dom"/>
</dbReference>
<dbReference type="RefSeq" id="XP_022457259.1">
    <property type="nucleotide sequence ID" value="XM_022605830.1"/>
</dbReference>
<dbReference type="Pfam" id="PF01425">
    <property type="entry name" value="Amidase"/>
    <property type="match status" value="1"/>
</dbReference>
<organism evidence="5 6">
    <name type="scientific">Kuraishia capsulata CBS 1993</name>
    <dbReference type="NCBI Taxonomy" id="1382522"/>
    <lineage>
        <taxon>Eukaryota</taxon>
        <taxon>Fungi</taxon>
        <taxon>Dikarya</taxon>
        <taxon>Ascomycota</taxon>
        <taxon>Saccharomycotina</taxon>
        <taxon>Pichiomycetes</taxon>
        <taxon>Pichiales</taxon>
        <taxon>Pichiaceae</taxon>
        <taxon>Kuraishia</taxon>
    </lineage>
</organism>
<dbReference type="AlphaFoldDB" id="W6MKJ7"/>
<dbReference type="HOGENOM" id="CLU_009600_9_2_1"/>
<dbReference type="PANTHER" id="PTHR46072">
    <property type="entry name" value="AMIDASE-RELATED-RELATED"/>
    <property type="match status" value="1"/>
</dbReference>
<dbReference type="GeneID" id="34518647"/>
<evidence type="ECO:0000256" key="3">
    <source>
        <dbReference type="PIRSR" id="PIRSR001221-1"/>
    </source>
</evidence>
<dbReference type="EMBL" id="HG793125">
    <property type="protein sequence ID" value="CDK25247.1"/>
    <property type="molecule type" value="Genomic_DNA"/>
</dbReference>
<evidence type="ECO:0000256" key="1">
    <source>
        <dbReference type="ARBA" id="ARBA00009199"/>
    </source>
</evidence>
<keyword evidence="2" id="KW-0378">Hydrolase</keyword>